<organism evidence="1 2">
    <name type="scientific">Cellulomonas chitinilytica</name>
    <dbReference type="NCBI Taxonomy" id="398759"/>
    <lineage>
        <taxon>Bacteria</taxon>
        <taxon>Bacillati</taxon>
        <taxon>Actinomycetota</taxon>
        <taxon>Actinomycetes</taxon>
        <taxon>Micrococcales</taxon>
        <taxon>Cellulomonadaceae</taxon>
        <taxon>Cellulomonas</taxon>
    </lineage>
</organism>
<sequence length="208" mass="21789">MTALVLEPETAAEELFARVGLLAPVAVDAVDDVCTATRPAPVPSPTVRLVPLPPAASGLEADGPAHTVPPSLGRRLRILRATDRSPVLDAADEERGASPRGDVTALAGLIAQATVEVLGGRRSPGQLARWVTPGVYESVHQRAALTVRVLGPRGAARPPVVRRVRVCTIDPHVHEASVVVEDGAQVRAVALRIESHRGAWRATAVEVG</sequence>
<dbReference type="Proteomes" id="UP000632740">
    <property type="component" value="Unassembled WGS sequence"/>
</dbReference>
<evidence type="ECO:0000313" key="2">
    <source>
        <dbReference type="Proteomes" id="UP000632740"/>
    </source>
</evidence>
<reference evidence="1" key="1">
    <citation type="submission" date="2021-01" db="EMBL/GenBank/DDBJ databases">
        <title>Whole genome shotgun sequence of Cellulomonas chitinilytica NBRC 110799.</title>
        <authorList>
            <person name="Komaki H."/>
            <person name="Tamura T."/>
        </authorList>
    </citation>
    <scope>NUCLEOTIDE SEQUENCE</scope>
    <source>
        <strain evidence="1">NBRC 110799</strain>
    </source>
</reference>
<gene>
    <name evidence="1" type="ORF">Cch01nite_08600</name>
</gene>
<name>A0A919U065_9CELL</name>
<comment type="caution">
    <text evidence="1">The sequence shown here is derived from an EMBL/GenBank/DDBJ whole genome shotgun (WGS) entry which is preliminary data.</text>
</comment>
<dbReference type="InterPro" id="IPR045596">
    <property type="entry name" value="DUF6459"/>
</dbReference>
<keyword evidence="2" id="KW-1185">Reference proteome</keyword>
<dbReference type="EMBL" id="BONK01000002">
    <property type="protein sequence ID" value="GIG20136.1"/>
    <property type="molecule type" value="Genomic_DNA"/>
</dbReference>
<accession>A0A919U065</accession>
<evidence type="ECO:0000313" key="1">
    <source>
        <dbReference type="EMBL" id="GIG20136.1"/>
    </source>
</evidence>
<protein>
    <submittedName>
        <fullName evidence="1">Uncharacterized protein</fullName>
    </submittedName>
</protein>
<dbReference type="AlphaFoldDB" id="A0A919U065"/>
<dbReference type="RefSeq" id="WP_203749012.1">
    <property type="nucleotide sequence ID" value="NZ_BONK01000002.1"/>
</dbReference>
<dbReference type="Pfam" id="PF20060">
    <property type="entry name" value="DUF6459"/>
    <property type="match status" value="1"/>
</dbReference>
<proteinExistence type="predicted"/>